<evidence type="ECO:0000256" key="12">
    <source>
        <dbReference type="ARBA" id="ARBA00023328"/>
    </source>
</evidence>
<keyword evidence="6" id="KW-0132">Cell division</keyword>
<gene>
    <name evidence="15" type="ORF">Ddye_005392</name>
</gene>
<dbReference type="Proteomes" id="UP001280121">
    <property type="component" value="Unassembled WGS sequence"/>
</dbReference>
<keyword evidence="12" id="KW-0137">Centromere</keyword>
<keyword evidence="5" id="KW-0963">Cytoplasm</keyword>
<feature type="domain" description="Ska2 N-terminal" evidence="14">
    <location>
        <begin position="10"/>
        <end position="115"/>
    </location>
</feature>
<dbReference type="EMBL" id="JANJYI010000002">
    <property type="protein sequence ID" value="KAK2658859.1"/>
    <property type="molecule type" value="Genomic_DNA"/>
</dbReference>
<dbReference type="Gene3D" id="6.10.250.1380">
    <property type="match status" value="1"/>
</dbReference>
<dbReference type="GO" id="GO:0008017">
    <property type="term" value="F:microtubule binding"/>
    <property type="evidence" value="ECO:0007669"/>
    <property type="project" value="InterPro"/>
</dbReference>
<evidence type="ECO:0000313" key="15">
    <source>
        <dbReference type="EMBL" id="KAK2658859.1"/>
    </source>
</evidence>
<evidence type="ECO:0000313" key="16">
    <source>
        <dbReference type="Proteomes" id="UP001280121"/>
    </source>
</evidence>
<keyword evidence="16" id="KW-1185">Reference proteome</keyword>
<dbReference type="InterPro" id="IPR026762">
    <property type="entry name" value="Ska2"/>
</dbReference>
<keyword evidence="8" id="KW-0498">Mitosis</keyword>
<dbReference type="GO" id="GO:0005876">
    <property type="term" value="C:spindle microtubule"/>
    <property type="evidence" value="ECO:0007669"/>
    <property type="project" value="InterPro"/>
</dbReference>
<evidence type="ECO:0000256" key="10">
    <source>
        <dbReference type="ARBA" id="ARBA00023212"/>
    </source>
</evidence>
<evidence type="ECO:0000256" key="8">
    <source>
        <dbReference type="ARBA" id="ARBA00022776"/>
    </source>
</evidence>
<evidence type="ECO:0000256" key="9">
    <source>
        <dbReference type="ARBA" id="ARBA00022838"/>
    </source>
</evidence>
<evidence type="ECO:0000256" key="6">
    <source>
        <dbReference type="ARBA" id="ARBA00022618"/>
    </source>
</evidence>
<evidence type="ECO:0000256" key="1">
    <source>
        <dbReference type="ARBA" id="ARBA00004186"/>
    </source>
</evidence>
<evidence type="ECO:0000256" key="4">
    <source>
        <dbReference type="ARBA" id="ARBA00022454"/>
    </source>
</evidence>
<reference evidence="15" key="1">
    <citation type="journal article" date="2023" name="Plant J.">
        <title>Genome sequences and population genomics provide insights into the demographic history, inbreeding, and mutation load of two 'living fossil' tree species of Dipteronia.</title>
        <authorList>
            <person name="Feng Y."/>
            <person name="Comes H.P."/>
            <person name="Chen J."/>
            <person name="Zhu S."/>
            <person name="Lu R."/>
            <person name="Zhang X."/>
            <person name="Li P."/>
            <person name="Qiu J."/>
            <person name="Olsen K.M."/>
            <person name="Qiu Y."/>
        </authorList>
    </citation>
    <scope>NUCLEOTIDE SEQUENCE</scope>
    <source>
        <strain evidence="15">KIB01</strain>
    </source>
</reference>
<keyword evidence="10" id="KW-0206">Cytoskeleton</keyword>
<evidence type="ECO:0000256" key="3">
    <source>
        <dbReference type="ARBA" id="ARBA00010684"/>
    </source>
</evidence>
<protein>
    <recommendedName>
        <fullName evidence="13">Protein FAM33A</fullName>
    </recommendedName>
</protein>
<dbReference type="AlphaFoldDB" id="A0AAD9XG87"/>
<comment type="caution">
    <text evidence="15">The sequence shown here is derived from an EMBL/GenBank/DDBJ whole genome shotgun (WGS) entry which is preliminary data.</text>
</comment>
<evidence type="ECO:0000259" key="14">
    <source>
        <dbReference type="Pfam" id="PF16740"/>
    </source>
</evidence>
<dbReference type="GO" id="GO:0007059">
    <property type="term" value="P:chromosome segregation"/>
    <property type="evidence" value="ECO:0007669"/>
    <property type="project" value="InterPro"/>
</dbReference>
<dbReference type="Pfam" id="PF16740">
    <property type="entry name" value="SKA2"/>
    <property type="match status" value="1"/>
</dbReference>
<dbReference type="GO" id="GO:0000940">
    <property type="term" value="C:outer kinetochore"/>
    <property type="evidence" value="ECO:0007669"/>
    <property type="project" value="InterPro"/>
</dbReference>
<keyword evidence="7" id="KW-0493">Microtubule</keyword>
<evidence type="ECO:0000256" key="13">
    <source>
        <dbReference type="ARBA" id="ARBA00029651"/>
    </source>
</evidence>
<dbReference type="GO" id="GO:0000278">
    <property type="term" value="P:mitotic cell cycle"/>
    <property type="evidence" value="ECO:0007669"/>
    <property type="project" value="TreeGrafter"/>
</dbReference>
<keyword evidence="11" id="KW-0131">Cell cycle</keyword>
<keyword evidence="4" id="KW-0158">Chromosome</keyword>
<evidence type="ECO:0000256" key="11">
    <source>
        <dbReference type="ARBA" id="ARBA00023306"/>
    </source>
</evidence>
<dbReference type="InterPro" id="IPR042091">
    <property type="entry name" value="Ska2_N"/>
</dbReference>
<comment type="subcellular location">
    <subcellularLocation>
        <location evidence="2">Chromosome</location>
        <location evidence="2">Centromere</location>
        <location evidence="2">Kinetochore</location>
    </subcellularLocation>
    <subcellularLocation>
        <location evidence="1">Cytoplasm</location>
        <location evidence="1">Cytoskeleton</location>
        <location evidence="1">Spindle</location>
    </subcellularLocation>
</comment>
<organism evidence="15 16">
    <name type="scientific">Dipteronia dyeriana</name>
    <dbReference type="NCBI Taxonomy" id="168575"/>
    <lineage>
        <taxon>Eukaryota</taxon>
        <taxon>Viridiplantae</taxon>
        <taxon>Streptophyta</taxon>
        <taxon>Embryophyta</taxon>
        <taxon>Tracheophyta</taxon>
        <taxon>Spermatophyta</taxon>
        <taxon>Magnoliopsida</taxon>
        <taxon>eudicotyledons</taxon>
        <taxon>Gunneridae</taxon>
        <taxon>Pentapetalae</taxon>
        <taxon>rosids</taxon>
        <taxon>malvids</taxon>
        <taxon>Sapindales</taxon>
        <taxon>Sapindaceae</taxon>
        <taxon>Hippocastanoideae</taxon>
        <taxon>Acereae</taxon>
        <taxon>Dipteronia</taxon>
    </lineage>
</organism>
<sequence>MGNHNYPQNHQAIDGLMSLLTKSNHELATIQYKLEKEFQKIYPENANPMKLVSRVKKLQEDLSTLKDQCQELLSGKQDLIDKAQTTLVGNRTLVQRMQASLGVPGESEDPAFDSFKQVIDEWTIQVRSRTGDEKHESDSEDINKLLFSAIVESN</sequence>
<proteinExistence type="inferred from homology"/>
<dbReference type="PANTHER" id="PTHR32017:SF3">
    <property type="entry name" value="SPINDLE AND KINETOCHORE-ASSOCIATED PROTEIN 2"/>
    <property type="match status" value="1"/>
</dbReference>
<name>A0AAD9XG87_9ROSI</name>
<accession>A0AAD9XG87</accession>
<keyword evidence="9" id="KW-0995">Kinetochore</keyword>
<dbReference type="GO" id="GO:0051301">
    <property type="term" value="P:cell division"/>
    <property type="evidence" value="ECO:0007669"/>
    <property type="project" value="UniProtKB-KW"/>
</dbReference>
<evidence type="ECO:0000256" key="2">
    <source>
        <dbReference type="ARBA" id="ARBA00004629"/>
    </source>
</evidence>
<comment type="similarity">
    <text evidence="3">Belongs to the SKA2 family.</text>
</comment>
<dbReference type="PANTHER" id="PTHR32017">
    <property type="entry name" value="SPINDLE AND KINETOCHORE-ASSOCIATED PROTEIN 2"/>
    <property type="match status" value="1"/>
</dbReference>
<evidence type="ECO:0000256" key="5">
    <source>
        <dbReference type="ARBA" id="ARBA00022490"/>
    </source>
</evidence>
<evidence type="ECO:0000256" key="7">
    <source>
        <dbReference type="ARBA" id="ARBA00022701"/>
    </source>
</evidence>